<dbReference type="AlphaFoldDB" id="A0A9X0YKP1"/>
<name>A0A9X0YKP1_9FLAO</name>
<sequence length="154" mass="18266">MKNYILITLVSLLTISCNGQQDKTEKRTSEPPKGTWKVDKEFDEQGRLIKYDSVYSWSSHETLKDLPFQDQDSILQQYRSDFMSHFSALNSTNFEDIFPQDSLFNNSVFNNEFFKDQFNRDFTSMEELREQMIAEHKKLMENLDPKLIEPDTEQ</sequence>
<dbReference type="EMBL" id="JAGGJQ010000004">
    <property type="protein sequence ID" value="MBP1839728.1"/>
    <property type="molecule type" value="Genomic_DNA"/>
</dbReference>
<comment type="caution">
    <text evidence="1">The sequence shown here is derived from an EMBL/GenBank/DDBJ whole genome shotgun (WGS) entry which is preliminary data.</text>
</comment>
<dbReference type="Proteomes" id="UP001138672">
    <property type="component" value="Unassembled WGS sequence"/>
</dbReference>
<keyword evidence="4" id="KW-1185">Reference proteome</keyword>
<reference evidence="1" key="1">
    <citation type="submission" date="2021-03" db="EMBL/GenBank/DDBJ databases">
        <title>Genomic Encyclopedia of Type Strains, Phase IV (KMG-IV): sequencing the most valuable type-strain genomes for metagenomic binning, comparative biology and taxonomic classification.</title>
        <authorList>
            <person name="Goeker M."/>
        </authorList>
    </citation>
    <scope>NUCLEOTIDE SEQUENCE</scope>
    <source>
        <strain evidence="1">DSM 15523</strain>
        <strain evidence="2 4">DSM 16476</strain>
    </source>
</reference>
<evidence type="ECO:0000313" key="3">
    <source>
        <dbReference type="Proteomes" id="UP001138672"/>
    </source>
</evidence>
<gene>
    <name evidence="1" type="ORF">J2Z56_001652</name>
    <name evidence="2" type="ORF">J2Z57_001775</name>
</gene>
<accession>A0A9X0YKP1</accession>
<protein>
    <submittedName>
        <fullName evidence="1">Uncharacterized protein</fullName>
    </submittedName>
</protein>
<dbReference type="Proteomes" id="UP001231587">
    <property type="component" value="Unassembled WGS sequence"/>
</dbReference>
<dbReference type="EMBL" id="JAUSUU010000005">
    <property type="protein sequence ID" value="MDQ0335327.1"/>
    <property type="molecule type" value="Genomic_DNA"/>
</dbReference>
<proteinExistence type="predicted"/>
<evidence type="ECO:0000313" key="4">
    <source>
        <dbReference type="Proteomes" id="UP001231587"/>
    </source>
</evidence>
<dbReference type="RefSeq" id="WP_057783369.1">
    <property type="nucleotide sequence ID" value="NZ_JAGGJQ010000004.1"/>
</dbReference>
<dbReference type="OrthoDB" id="1452960at2"/>
<dbReference type="PROSITE" id="PS51257">
    <property type="entry name" value="PROKAR_LIPOPROTEIN"/>
    <property type="match status" value="1"/>
</dbReference>
<evidence type="ECO:0000313" key="2">
    <source>
        <dbReference type="EMBL" id="MDQ0335327.1"/>
    </source>
</evidence>
<organism evidence="1 3">
    <name type="scientific">Formosa algae</name>
    <dbReference type="NCBI Taxonomy" id="225843"/>
    <lineage>
        <taxon>Bacteria</taxon>
        <taxon>Pseudomonadati</taxon>
        <taxon>Bacteroidota</taxon>
        <taxon>Flavobacteriia</taxon>
        <taxon>Flavobacteriales</taxon>
        <taxon>Flavobacteriaceae</taxon>
        <taxon>Formosa</taxon>
    </lineage>
</organism>
<evidence type="ECO:0000313" key="1">
    <source>
        <dbReference type="EMBL" id="MBP1839728.1"/>
    </source>
</evidence>